<organism evidence="2">
    <name type="scientific">uncultured Caudovirales phage</name>
    <dbReference type="NCBI Taxonomy" id="2100421"/>
    <lineage>
        <taxon>Viruses</taxon>
        <taxon>Duplodnaviria</taxon>
        <taxon>Heunggongvirae</taxon>
        <taxon>Uroviricota</taxon>
        <taxon>Caudoviricetes</taxon>
        <taxon>Peduoviridae</taxon>
        <taxon>Maltschvirus</taxon>
        <taxon>Maltschvirus maltsch</taxon>
    </lineage>
</organism>
<dbReference type="EMBL" id="LR796637">
    <property type="protein sequence ID" value="CAB4155641.1"/>
    <property type="molecule type" value="Genomic_DNA"/>
</dbReference>
<feature type="region of interest" description="Disordered" evidence="1">
    <location>
        <begin position="22"/>
        <end position="41"/>
    </location>
</feature>
<evidence type="ECO:0000313" key="2">
    <source>
        <dbReference type="EMBL" id="CAB4155641.1"/>
    </source>
</evidence>
<accession>A0A6J5NDM6</accession>
<evidence type="ECO:0000256" key="1">
    <source>
        <dbReference type="SAM" id="MobiDB-lite"/>
    </source>
</evidence>
<gene>
    <name evidence="2" type="ORF">UFOVP655_11</name>
</gene>
<protein>
    <submittedName>
        <fullName evidence="2">Uncharacterized protein</fullName>
    </submittedName>
</protein>
<sequence>MNQLNLDLIDAFAGSVFDEPFAKHGEHDQSTHGSWADGAEGGSGLSHKEVYQLQNMPDALVRKIYDAEEKYQPNVQRQLPKPFAPSRTEYQESAAYDKAYKEYSKAFDEWSRESTKNIKSTTGEKHLDGTKSGVQSYVNDVTSSAWFVERFGRGGVIGTPKVSLASLNSAGQYVFGTKNGVGYSKLAVDKGYSQAEPVILHELAHYATTISVNKPHAGHGVEFARNYVYMASKVMGPDYAAGLESAYREAGVPIG</sequence>
<proteinExistence type="predicted"/>
<reference evidence="2" key="1">
    <citation type="submission" date="2020-04" db="EMBL/GenBank/DDBJ databases">
        <authorList>
            <person name="Chiriac C."/>
            <person name="Salcher M."/>
            <person name="Ghai R."/>
            <person name="Kavagutti S V."/>
        </authorList>
    </citation>
    <scope>NUCLEOTIDE SEQUENCE</scope>
</reference>
<name>A0A6J5NDM6_9CAUD</name>